<dbReference type="Gene3D" id="3.30.420.190">
    <property type="entry name" value="conserved archaeal protein q6m145"/>
    <property type="match status" value="1"/>
</dbReference>
<accession>A0ABX1VIV5</accession>
<protein>
    <recommendedName>
        <fullName evidence="1">Hydantoinase A/oxoprolinase domain-containing protein</fullName>
    </recommendedName>
</protein>
<evidence type="ECO:0000313" key="2">
    <source>
        <dbReference type="EMBL" id="NNJ27843.1"/>
    </source>
</evidence>
<feature type="domain" description="Hydantoinase A/oxoprolinase" evidence="1">
    <location>
        <begin position="55"/>
        <end position="298"/>
    </location>
</feature>
<sequence length="332" mass="35477">MPTTLGLDIGGANLKAADDDDHAVSVPFALWQNPAGLAAALGELCTRFEPADRLAVTMTGELCDCFETKAEGVSHILDAVEQIAGERPIWVWQTSGEFVDPSTAREFWQLTAAANWHATATFVGRCVPEGPGLLIDIGSTTTDLIPIEDGVPAPAGRTDFERLCSEELLYWGVGRTPVEINVTAFAAGARVALPPERFATMRDVYLVLRRVPEAPADRDTADGRPATWDHALGRLARAVCCDRTELSDEQIVVLAKSMHEQLCLEIKEAAMAVGGVPAAVIYAGSGAFLADEVHQTTTLEAAEKVLIADLFSPEVSACLPAHAVARLCAERC</sequence>
<dbReference type="InterPro" id="IPR043129">
    <property type="entry name" value="ATPase_NBD"/>
</dbReference>
<evidence type="ECO:0000259" key="1">
    <source>
        <dbReference type="Pfam" id="PF01968"/>
    </source>
</evidence>
<organism evidence="2 3">
    <name type="scientific">Alienimonas chondri</name>
    <dbReference type="NCBI Taxonomy" id="2681879"/>
    <lineage>
        <taxon>Bacteria</taxon>
        <taxon>Pseudomonadati</taxon>
        <taxon>Planctomycetota</taxon>
        <taxon>Planctomycetia</taxon>
        <taxon>Planctomycetales</taxon>
        <taxon>Planctomycetaceae</taxon>
        <taxon>Alienimonas</taxon>
    </lineage>
</organism>
<gene>
    <name evidence="2" type="ORF">LzC2_39530</name>
</gene>
<dbReference type="NCBIfam" id="TIGR03123">
    <property type="entry name" value="one_C_unchar_1"/>
    <property type="match status" value="1"/>
</dbReference>
<dbReference type="Proteomes" id="UP000609651">
    <property type="component" value="Unassembled WGS sequence"/>
</dbReference>
<dbReference type="EMBL" id="WTPX01000215">
    <property type="protein sequence ID" value="NNJ27843.1"/>
    <property type="molecule type" value="Genomic_DNA"/>
</dbReference>
<dbReference type="RefSeq" id="WP_171189750.1">
    <property type="nucleotide sequence ID" value="NZ_WTPX01000215.1"/>
</dbReference>
<dbReference type="Pfam" id="PF01968">
    <property type="entry name" value="Hydantoinase_A"/>
    <property type="match status" value="1"/>
</dbReference>
<proteinExistence type="predicted"/>
<name>A0ABX1VIV5_9PLAN</name>
<dbReference type="SUPFAM" id="SSF53067">
    <property type="entry name" value="Actin-like ATPase domain"/>
    <property type="match status" value="1"/>
</dbReference>
<keyword evidence="3" id="KW-1185">Reference proteome</keyword>
<dbReference type="InterPro" id="IPR002756">
    <property type="entry name" value="MfnF"/>
</dbReference>
<reference evidence="2 3" key="1">
    <citation type="journal article" date="2020" name="Syst. Appl. Microbiol.">
        <title>Alienimonas chondri sp. nov., a novel planctomycete isolated from the biofilm of the red alga Chondrus crispus.</title>
        <authorList>
            <person name="Vitorino I."/>
            <person name="Albuquerque L."/>
            <person name="Wiegand S."/>
            <person name="Kallscheuer N."/>
            <person name="da Costa M.S."/>
            <person name="Lobo-da-Cunha A."/>
            <person name="Jogler C."/>
            <person name="Lage O.M."/>
        </authorList>
    </citation>
    <scope>NUCLEOTIDE SEQUENCE [LARGE SCALE GENOMIC DNA]</scope>
    <source>
        <strain evidence="2 3">LzC2</strain>
    </source>
</reference>
<dbReference type="Gene3D" id="3.30.420.40">
    <property type="match status" value="1"/>
</dbReference>
<dbReference type="InterPro" id="IPR002821">
    <property type="entry name" value="Hydantoinase_A"/>
</dbReference>
<comment type="caution">
    <text evidence="2">The sequence shown here is derived from an EMBL/GenBank/DDBJ whole genome shotgun (WGS) entry which is preliminary data.</text>
</comment>
<evidence type="ECO:0000313" key="3">
    <source>
        <dbReference type="Proteomes" id="UP000609651"/>
    </source>
</evidence>